<dbReference type="InterPro" id="IPR013088">
    <property type="entry name" value="Znf_NHR/GATA"/>
</dbReference>
<dbReference type="InterPro" id="IPR049636">
    <property type="entry name" value="HNF4-like_DBD"/>
</dbReference>
<dbReference type="PROSITE" id="PS51843">
    <property type="entry name" value="NR_LBD"/>
    <property type="match status" value="1"/>
</dbReference>
<reference evidence="12" key="1">
    <citation type="submission" date="2021-02" db="EMBL/GenBank/DDBJ databases">
        <authorList>
            <person name="Nowell W R."/>
        </authorList>
    </citation>
    <scope>NUCLEOTIDE SEQUENCE</scope>
</reference>
<dbReference type="AlphaFoldDB" id="A0A813UW79"/>
<dbReference type="SUPFAM" id="SSF48508">
    <property type="entry name" value="Nuclear receptor ligand-binding domain"/>
    <property type="match status" value="1"/>
</dbReference>
<dbReference type="InterPro" id="IPR050234">
    <property type="entry name" value="Nuclear_hormone_rcpt_NR1"/>
</dbReference>
<evidence type="ECO:0000313" key="13">
    <source>
        <dbReference type="EMBL" id="CAF0844818.1"/>
    </source>
</evidence>
<dbReference type="Pfam" id="PF00105">
    <property type="entry name" value="zf-C4"/>
    <property type="match status" value="1"/>
</dbReference>
<keyword evidence="8" id="KW-0675">Receptor</keyword>
<evidence type="ECO:0000313" key="12">
    <source>
        <dbReference type="EMBL" id="CAF0833458.1"/>
    </source>
</evidence>
<dbReference type="InterPro" id="IPR001628">
    <property type="entry name" value="Znf_hrmn_rcpt"/>
</dbReference>
<evidence type="ECO:0000313" key="17">
    <source>
        <dbReference type="Proteomes" id="UP000663889"/>
    </source>
</evidence>
<dbReference type="InterPro" id="IPR035500">
    <property type="entry name" value="NHR-like_dom_sf"/>
</dbReference>
<keyword evidence="6" id="KW-0238">DNA-binding</keyword>
<dbReference type="EMBL" id="CAJOBE010000377">
    <property type="protein sequence ID" value="CAF3631194.1"/>
    <property type="molecule type" value="Genomic_DNA"/>
</dbReference>
<evidence type="ECO:0000259" key="11">
    <source>
        <dbReference type="PROSITE" id="PS51843"/>
    </source>
</evidence>
<evidence type="ECO:0008006" key="18">
    <source>
        <dbReference type="Google" id="ProtNLM"/>
    </source>
</evidence>
<sequence length="385" mass="44314">MNCDNQLSFTSSLNTKKNLKSCSLCKVCGIDNAQLHYGTLCCVSCKMFFRRNAQINLNDRKCIFHGKCDITIKSRKTCRYCRLKKCFLVGMQKELLRASHNRQGTRCKQYLNNKITSSASCIYPIDLLKNDRSLLTTEQWSYLSNLINLFNIKFPVSDIHHLLEDQSKYPMKMRLKMATTNMLLIISTMYQGVLPFIKNLSHFQTLSLNDQSALLERNTRNIGGYSGIVISRDVDIHSSPIFKTGFPLIYGSKIMDNAIKIYKNADNDGTLIKLLMPVLVFSTACDIIVMDENNNKVNVSTDEYRLLSNEKKILDIQNFYTEILFKYMIYRYGYQQASLRFAALIKTSLDQSMCSLNGREVQKHKQLMQTIVKTTEQSLILQDDN</sequence>
<evidence type="ECO:0000256" key="6">
    <source>
        <dbReference type="ARBA" id="ARBA00023125"/>
    </source>
</evidence>
<dbReference type="CDD" id="cd06960">
    <property type="entry name" value="NR_DBD_HNF4A"/>
    <property type="match status" value="1"/>
</dbReference>
<evidence type="ECO:0000313" key="16">
    <source>
        <dbReference type="Proteomes" id="UP000663870"/>
    </source>
</evidence>
<dbReference type="PRINTS" id="PR00047">
    <property type="entry name" value="STROIDFINGER"/>
</dbReference>
<dbReference type="EMBL" id="CAJNOL010000100">
    <property type="protein sequence ID" value="CAF0844818.1"/>
    <property type="molecule type" value="Genomic_DNA"/>
</dbReference>
<comment type="subcellular location">
    <subcellularLocation>
        <location evidence="1">Nucleus</location>
    </subcellularLocation>
</comment>
<keyword evidence="5" id="KW-0805">Transcription regulation</keyword>
<dbReference type="Gene3D" id="3.30.50.10">
    <property type="entry name" value="Erythroid Transcription Factor GATA-1, subunit A"/>
    <property type="match status" value="1"/>
</dbReference>
<evidence type="ECO:0000256" key="4">
    <source>
        <dbReference type="ARBA" id="ARBA00022833"/>
    </source>
</evidence>
<protein>
    <recommendedName>
        <fullName evidence="18">Nuclear receptor domain-containing protein</fullName>
    </recommendedName>
</protein>
<dbReference type="PANTHER" id="PTHR24082:SF283">
    <property type="entry name" value="NUCLEAR HORMONE RECEPTOR HR96"/>
    <property type="match status" value="1"/>
</dbReference>
<evidence type="ECO:0000256" key="3">
    <source>
        <dbReference type="ARBA" id="ARBA00022771"/>
    </source>
</evidence>
<evidence type="ECO:0000256" key="7">
    <source>
        <dbReference type="ARBA" id="ARBA00023163"/>
    </source>
</evidence>
<evidence type="ECO:0000256" key="1">
    <source>
        <dbReference type="ARBA" id="ARBA00004123"/>
    </source>
</evidence>
<evidence type="ECO:0000256" key="8">
    <source>
        <dbReference type="ARBA" id="ARBA00023170"/>
    </source>
</evidence>
<dbReference type="SMART" id="SM00399">
    <property type="entry name" value="ZnF_C4"/>
    <property type="match status" value="1"/>
</dbReference>
<dbReference type="Proteomes" id="UP000663874">
    <property type="component" value="Unassembled WGS sequence"/>
</dbReference>
<comment type="caution">
    <text evidence="12">The sequence shown here is derived from an EMBL/GenBank/DDBJ whole genome shotgun (WGS) entry which is preliminary data.</text>
</comment>
<dbReference type="GO" id="GO:0000978">
    <property type="term" value="F:RNA polymerase II cis-regulatory region sequence-specific DNA binding"/>
    <property type="evidence" value="ECO:0007669"/>
    <property type="project" value="InterPro"/>
</dbReference>
<dbReference type="PROSITE" id="PS51030">
    <property type="entry name" value="NUCLEAR_REC_DBD_2"/>
    <property type="match status" value="1"/>
</dbReference>
<name>A0A813UW79_9BILA</name>
<keyword evidence="3" id="KW-0863">Zinc-finger</keyword>
<keyword evidence="9" id="KW-0539">Nucleus</keyword>
<dbReference type="EMBL" id="CAJNOH010000109">
    <property type="protein sequence ID" value="CAF0875898.1"/>
    <property type="molecule type" value="Genomic_DNA"/>
</dbReference>
<keyword evidence="16" id="KW-1185">Reference proteome</keyword>
<dbReference type="PANTHER" id="PTHR24082">
    <property type="entry name" value="NUCLEAR HORMONE RECEPTOR"/>
    <property type="match status" value="1"/>
</dbReference>
<dbReference type="GO" id="GO:0008270">
    <property type="term" value="F:zinc ion binding"/>
    <property type="evidence" value="ECO:0007669"/>
    <property type="project" value="UniProtKB-KW"/>
</dbReference>
<evidence type="ECO:0000259" key="10">
    <source>
        <dbReference type="PROSITE" id="PS51030"/>
    </source>
</evidence>
<gene>
    <name evidence="15" type="ORF">FNK824_LOCUS4928</name>
    <name evidence="13" type="ORF">JXQ802_LOCUS6379</name>
    <name evidence="14" type="ORF">PYM288_LOCUS8292</name>
    <name evidence="12" type="ORF">SEV965_LOCUS2240</name>
</gene>
<dbReference type="EMBL" id="CAJNOU010000048">
    <property type="protein sequence ID" value="CAF0833458.1"/>
    <property type="molecule type" value="Genomic_DNA"/>
</dbReference>
<dbReference type="GO" id="GO:0000122">
    <property type="term" value="P:negative regulation of transcription by RNA polymerase II"/>
    <property type="evidence" value="ECO:0007669"/>
    <property type="project" value="TreeGrafter"/>
</dbReference>
<dbReference type="InterPro" id="IPR000536">
    <property type="entry name" value="Nucl_hrmn_rcpt_lig-bd"/>
</dbReference>
<proteinExistence type="predicted"/>
<evidence type="ECO:0000313" key="15">
    <source>
        <dbReference type="EMBL" id="CAF3631194.1"/>
    </source>
</evidence>
<keyword evidence="4" id="KW-0862">Zinc</keyword>
<dbReference type="GO" id="GO:0030154">
    <property type="term" value="P:cell differentiation"/>
    <property type="evidence" value="ECO:0007669"/>
    <property type="project" value="TreeGrafter"/>
</dbReference>
<dbReference type="GO" id="GO:0045944">
    <property type="term" value="P:positive regulation of transcription by RNA polymerase II"/>
    <property type="evidence" value="ECO:0007669"/>
    <property type="project" value="TreeGrafter"/>
</dbReference>
<dbReference type="Proteomes" id="UP000663854">
    <property type="component" value="Unassembled WGS sequence"/>
</dbReference>
<keyword evidence="2" id="KW-0479">Metal-binding</keyword>
<organism evidence="12 17">
    <name type="scientific">Rotaria sordida</name>
    <dbReference type="NCBI Taxonomy" id="392033"/>
    <lineage>
        <taxon>Eukaryota</taxon>
        <taxon>Metazoa</taxon>
        <taxon>Spiralia</taxon>
        <taxon>Gnathifera</taxon>
        <taxon>Rotifera</taxon>
        <taxon>Eurotatoria</taxon>
        <taxon>Bdelloidea</taxon>
        <taxon>Philodinida</taxon>
        <taxon>Philodinidae</taxon>
        <taxon>Rotaria</taxon>
    </lineage>
</organism>
<accession>A0A813UW79</accession>
<feature type="domain" description="NR LBD" evidence="11">
    <location>
        <begin position="138"/>
        <end position="385"/>
    </location>
</feature>
<dbReference type="Gene3D" id="1.10.565.10">
    <property type="entry name" value="Retinoid X Receptor"/>
    <property type="match status" value="1"/>
</dbReference>
<dbReference type="Proteomes" id="UP000663889">
    <property type="component" value="Unassembled WGS sequence"/>
</dbReference>
<evidence type="ECO:0000256" key="9">
    <source>
        <dbReference type="ARBA" id="ARBA00023242"/>
    </source>
</evidence>
<evidence type="ECO:0000313" key="14">
    <source>
        <dbReference type="EMBL" id="CAF0875898.1"/>
    </source>
</evidence>
<feature type="domain" description="Nuclear receptor" evidence="10">
    <location>
        <begin position="22"/>
        <end position="98"/>
    </location>
</feature>
<keyword evidence="7" id="KW-0804">Transcription</keyword>
<dbReference type="Proteomes" id="UP000663870">
    <property type="component" value="Unassembled WGS sequence"/>
</dbReference>
<dbReference type="GO" id="GO:0004879">
    <property type="term" value="F:nuclear receptor activity"/>
    <property type="evidence" value="ECO:0007669"/>
    <property type="project" value="TreeGrafter"/>
</dbReference>
<evidence type="ECO:0000256" key="5">
    <source>
        <dbReference type="ARBA" id="ARBA00023015"/>
    </source>
</evidence>
<dbReference type="SUPFAM" id="SSF57716">
    <property type="entry name" value="Glucocorticoid receptor-like (DNA-binding domain)"/>
    <property type="match status" value="1"/>
</dbReference>
<dbReference type="GO" id="GO:0005634">
    <property type="term" value="C:nucleus"/>
    <property type="evidence" value="ECO:0007669"/>
    <property type="project" value="UniProtKB-SubCell"/>
</dbReference>
<evidence type="ECO:0000256" key="2">
    <source>
        <dbReference type="ARBA" id="ARBA00022723"/>
    </source>
</evidence>